<organism evidence="2 3">
    <name type="scientific">Cochliobolus heterostrophus (strain C5 / ATCC 48332 / race O)</name>
    <name type="common">Southern corn leaf blight fungus</name>
    <name type="synonym">Bipolaris maydis</name>
    <dbReference type="NCBI Taxonomy" id="701091"/>
    <lineage>
        <taxon>Eukaryota</taxon>
        <taxon>Fungi</taxon>
        <taxon>Dikarya</taxon>
        <taxon>Ascomycota</taxon>
        <taxon>Pezizomycotina</taxon>
        <taxon>Dothideomycetes</taxon>
        <taxon>Pleosporomycetidae</taxon>
        <taxon>Pleosporales</taxon>
        <taxon>Pleosporineae</taxon>
        <taxon>Pleosporaceae</taxon>
        <taxon>Bipolaris</taxon>
    </lineage>
</organism>
<feature type="transmembrane region" description="Helical" evidence="1">
    <location>
        <begin position="36"/>
        <end position="58"/>
    </location>
</feature>
<reference evidence="2 3" key="1">
    <citation type="journal article" date="2012" name="PLoS Pathog.">
        <title>Diverse lifestyles and strategies of plant pathogenesis encoded in the genomes of eighteen Dothideomycetes fungi.</title>
        <authorList>
            <person name="Ohm R.A."/>
            <person name="Feau N."/>
            <person name="Henrissat B."/>
            <person name="Schoch C.L."/>
            <person name="Horwitz B.A."/>
            <person name="Barry K.W."/>
            <person name="Condon B.J."/>
            <person name="Copeland A.C."/>
            <person name="Dhillon B."/>
            <person name="Glaser F."/>
            <person name="Hesse C.N."/>
            <person name="Kosti I."/>
            <person name="LaButti K."/>
            <person name="Lindquist E.A."/>
            <person name="Lucas S."/>
            <person name="Salamov A.A."/>
            <person name="Bradshaw R.E."/>
            <person name="Ciuffetti L."/>
            <person name="Hamelin R.C."/>
            <person name="Kema G.H.J."/>
            <person name="Lawrence C."/>
            <person name="Scott J.A."/>
            <person name="Spatafora J.W."/>
            <person name="Turgeon B.G."/>
            <person name="de Wit P.J.G.M."/>
            <person name="Zhong S."/>
            <person name="Goodwin S.B."/>
            <person name="Grigoriev I.V."/>
        </authorList>
    </citation>
    <scope>NUCLEOTIDE SEQUENCE [LARGE SCALE GENOMIC DNA]</scope>
    <source>
        <strain evidence="3">C5 / ATCC 48332 / race O</strain>
    </source>
</reference>
<keyword evidence="3" id="KW-1185">Reference proteome</keyword>
<accession>M2TST3</accession>
<dbReference type="HOGENOM" id="CLU_2849528_0_0_1"/>
<evidence type="ECO:0000313" key="3">
    <source>
        <dbReference type="Proteomes" id="UP000016936"/>
    </source>
</evidence>
<evidence type="ECO:0000313" key="2">
    <source>
        <dbReference type="EMBL" id="EMD89599.1"/>
    </source>
</evidence>
<gene>
    <name evidence="2" type="ORF">COCHEDRAFT_1137914</name>
</gene>
<reference evidence="3" key="2">
    <citation type="journal article" date="2013" name="PLoS Genet.">
        <title>Comparative genome structure, secondary metabolite, and effector coding capacity across Cochliobolus pathogens.</title>
        <authorList>
            <person name="Condon B.J."/>
            <person name="Leng Y."/>
            <person name="Wu D."/>
            <person name="Bushley K.E."/>
            <person name="Ohm R.A."/>
            <person name="Otillar R."/>
            <person name="Martin J."/>
            <person name="Schackwitz W."/>
            <person name="Grimwood J."/>
            <person name="MohdZainudin N."/>
            <person name="Xue C."/>
            <person name="Wang R."/>
            <person name="Manning V.A."/>
            <person name="Dhillon B."/>
            <person name="Tu Z.J."/>
            <person name="Steffenson B.J."/>
            <person name="Salamov A."/>
            <person name="Sun H."/>
            <person name="Lowry S."/>
            <person name="LaButti K."/>
            <person name="Han J."/>
            <person name="Copeland A."/>
            <person name="Lindquist E."/>
            <person name="Barry K."/>
            <person name="Schmutz J."/>
            <person name="Baker S.E."/>
            <person name="Ciuffetti L.M."/>
            <person name="Grigoriev I.V."/>
            <person name="Zhong S."/>
            <person name="Turgeon B.G."/>
        </authorList>
    </citation>
    <scope>NUCLEOTIDE SEQUENCE [LARGE SCALE GENOMIC DNA]</scope>
    <source>
        <strain evidence="3">C5 / ATCC 48332 / race O</strain>
    </source>
</reference>
<name>M2TST3_COCH5</name>
<protein>
    <submittedName>
        <fullName evidence="2">Uncharacterized protein</fullName>
    </submittedName>
</protein>
<dbReference type="EMBL" id="KB445578">
    <property type="protein sequence ID" value="EMD89599.1"/>
    <property type="molecule type" value="Genomic_DNA"/>
</dbReference>
<keyword evidence="1" id="KW-1133">Transmembrane helix</keyword>
<dbReference type="AlphaFoldDB" id="M2TST3"/>
<keyword evidence="1" id="KW-0472">Membrane</keyword>
<keyword evidence="1" id="KW-0812">Transmembrane</keyword>
<sequence>MTFQHTRDALQCNAMQSTQLIFLRTPKIYLEESLRLAGPIPASFLFPLFFFCHSIAYVHKRSSPL</sequence>
<evidence type="ECO:0000256" key="1">
    <source>
        <dbReference type="SAM" id="Phobius"/>
    </source>
</evidence>
<dbReference type="Proteomes" id="UP000016936">
    <property type="component" value="Unassembled WGS sequence"/>
</dbReference>
<proteinExistence type="predicted"/>